<dbReference type="Proteomes" id="UP000075884">
    <property type="component" value="Unassembled WGS sequence"/>
</dbReference>
<dbReference type="EnsemblMetazoa" id="ADIR008443-RA">
    <property type="protein sequence ID" value="ADIR008443-PA"/>
    <property type="gene ID" value="ADIR008443"/>
</dbReference>
<feature type="compositionally biased region" description="Basic residues" evidence="1">
    <location>
        <begin position="24"/>
        <end position="37"/>
    </location>
</feature>
<dbReference type="AlphaFoldDB" id="A0A182NLB2"/>
<evidence type="ECO:0000256" key="1">
    <source>
        <dbReference type="SAM" id="MobiDB-lite"/>
    </source>
</evidence>
<evidence type="ECO:0000313" key="2">
    <source>
        <dbReference type="EnsemblMetazoa" id="ADIR008443-PA"/>
    </source>
</evidence>
<evidence type="ECO:0000313" key="3">
    <source>
        <dbReference type="Proteomes" id="UP000075884"/>
    </source>
</evidence>
<feature type="region of interest" description="Disordered" evidence="1">
    <location>
        <begin position="279"/>
        <end position="299"/>
    </location>
</feature>
<proteinExistence type="predicted"/>
<reference evidence="2" key="2">
    <citation type="submission" date="2020-05" db="UniProtKB">
        <authorList>
            <consortium name="EnsemblMetazoa"/>
        </authorList>
    </citation>
    <scope>IDENTIFICATION</scope>
    <source>
        <strain evidence="2">WRAIR2</strain>
    </source>
</reference>
<accession>A0A182NLB2</accession>
<reference evidence="3" key="1">
    <citation type="submission" date="2013-03" db="EMBL/GenBank/DDBJ databases">
        <title>The Genome Sequence of Anopheles dirus WRAIR2.</title>
        <authorList>
            <consortium name="The Broad Institute Genomics Platform"/>
            <person name="Neafsey D.E."/>
            <person name="Walton C."/>
            <person name="Walker B."/>
            <person name="Young S.K."/>
            <person name="Zeng Q."/>
            <person name="Gargeya S."/>
            <person name="Fitzgerald M."/>
            <person name="Haas B."/>
            <person name="Abouelleil A."/>
            <person name="Allen A.W."/>
            <person name="Alvarado L."/>
            <person name="Arachchi H.M."/>
            <person name="Berlin A.M."/>
            <person name="Chapman S.B."/>
            <person name="Gainer-Dewar J."/>
            <person name="Goldberg J."/>
            <person name="Griggs A."/>
            <person name="Gujja S."/>
            <person name="Hansen M."/>
            <person name="Howarth C."/>
            <person name="Imamovic A."/>
            <person name="Ireland A."/>
            <person name="Larimer J."/>
            <person name="McCowan C."/>
            <person name="Murphy C."/>
            <person name="Pearson M."/>
            <person name="Poon T.W."/>
            <person name="Priest M."/>
            <person name="Roberts A."/>
            <person name="Saif S."/>
            <person name="Shea T."/>
            <person name="Sisk P."/>
            <person name="Sykes S."/>
            <person name="Wortman J."/>
            <person name="Nusbaum C."/>
            <person name="Birren B."/>
        </authorList>
    </citation>
    <scope>NUCLEOTIDE SEQUENCE [LARGE SCALE GENOMIC DNA]</scope>
    <source>
        <strain evidence="3">WRAIR2</strain>
    </source>
</reference>
<dbReference type="VEuPathDB" id="VectorBase:ADIR008443"/>
<feature type="compositionally biased region" description="Acidic residues" evidence="1">
    <location>
        <begin position="49"/>
        <end position="61"/>
    </location>
</feature>
<feature type="region of interest" description="Disordered" evidence="1">
    <location>
        <begin position="18"/>
        <end position="127"/>
    </location>
</feature>
<protein>
    <submittedName>
        <fullName evidence="2">Uncharacterized protein</fullName>
    </submittedName>
</protein>
<feature type="compositionally biased region" description="Basic and acidic residues" evidence="1">
    <location>
        <begin position="38"/>
        <end position="48"/>
    </location>
</feature>
<name>A0A182NLB2_9DIPT</name>
<feature type="compositionally biased region" description="Low complexity" evidence="1">
    <location>
        <begin position="114"/>
        <end position="125"/>
    </location>
</feature>
<sequence>MSKESSWKGFEQLLVSPVVSGGRSARKQQGIRRRSGKRGRDLNRTRNDDDWEIDDNSDEDAAGCIHTSNATPHASFTPSLAQSLNPAEVTIDRRDQSDSEVEDIPEDAFYQRKSQGSSTDSSGSDDCLEIHCRKTKMTRLKFVDKNDLKRRRITDEMDVSFAASSSKTRTRQAPIVSCHIVSPKQFKTLTPISSLKRSKSGATGMAKSTQCWKSFDETFTEQEPSLIEELSSSPENEDDRGDTRALLNIEDLPSSAEEPSSRMLTSLDGQTAASSRSFYLTSPDTHSSRSKIHPKGSPLGTLSIALNEKRARQSRWQQAITSGALQPELIVKIDSIERIYGRVMVRFYTTTKDDADGVEERIENIIFMDQSDRQLKTILAGMEVALETDDSILPHLISRNKMVHLGVTKLCVIRPSR</sequence>
<keyword evidence="3" id="KW-1185">Reference proteome</keyword>
<organism evidence="2 3">
    <name type="scientific">Anopheles dirus</name>
    <dbReference type="NCBI Taxonomy" id="7168"/>
    <lineage>
        <taxon>Eukaryota</taxon>
        <taxon>Metazoa</taxon>
        <taxon>Ecdysozoa</taxon>
        <taxon>Arthropoda</taxon>
        <taxon>Hexapoda</taxon>
        <taxon>Insecta</taxon>
        <taxon>Pterygota</taxon>
        <taxon>Neoptera</taxon>
        <taxon>Endopterygota</taxon>
        <taxon>Diptera</taxon>
        <taxon>Nematocera</taxon>
        <taxon>Culicoidea</taxon>
        <taxon>Culicidae</taxon>
        <taxon>Anophelinae</taxon>
        <taxon>Anopheles</taxon>
    </lineage>
</organism>
<feature type="compositionally biased region" description="Polar residues" evidence="1">
    <location>
        <begin position="66"/>
        <end position="85"/>
    </location>
</feature>